<dbReference type="CDD" id="cd01948">
    <property type="entry name" value="EAL"/>
    <property type="match status" value="1"/>
</dbReference>
<dbReference type="Pfam" id="PF00563">
    <property type="entry name" value="EAL"/>
    <property type="match status" value="1"/>
</dbReference>
<dbReference type="Pfam" id="PF13426">
    <property type="entry name" value="PAS_9"/>
    <property type="match status" value="1"/>
</dbReference>
<feature type="domain" description="CBS" evidence="5">
    <location>
        <begin position="211"/>
        <end position="268"/>
    </location>
</feature>
<evidence type="ECO:0000259" key="2">
    <source>
        <dbReference type="PROSITE" id="PS50112"/>
    </source>
</evidence>
<dbReference type="InterPro" id="IPR046342">
    <property type="entry name" value="CBS_dom_sf"/>
</dbReference>
<feature type="domain" description="CBS" evidence="5">
    <location>
        <begin position="148"/>
        <end position="205"/>
    </location>
</feature>
<dbReference type="PANTHER" id="PTHR44757">
    <property type="entry name" value="DIGUANYLATE CYCLASE DGCP"/>
    <property type="match status" value="1"/>
</dbReference>
<dbReference type="Gene3D" id="3.30.70.270">
    <property type="match status" value="1"/>
</dbReference>
<dbReference type="InterPro" id="IPR029787">
    <property type="entry name" value="Nucleotide_cyclase"/>
</dbReference>
<sequence length="847" mass="94948">MEVEAMPHTSRYQKVCDVFTNKVIACAKDTPLIEAVKLMRAHNVSAIFVKQQQQIIGVWTETDCLTLNFSNRSLRQLAIESVMSSPVLSVPSQQLLTETAMVFNKQGVRHLLVTDTNDVPSGVISITDIVNNQGLEHYLQFRPINDQYNKNIRIVPSSLAINDAVSMMREYAEKVILVFNEDENAHGIITQRDLLKLITEQHNHLVCWDLASRPLYQISPQDSLFDAYRLMSESNIRHLVVSENNQINGVLSLENLINEIETAYCCELEKVLQQRDIALQHSQRNLFLANKIIDSSLDGIMITDSNGVIMQVNPAFTHLTGYKEYEVIGKRPNMLSSGRHDKNFYIKMWDSLAKTGVWQGEIHNRKKCGDIYIEWLSIIEIKEPSHSEVIYAAIFSDITERKSAEEKVVQLAYFDELTGLPNRRLFNDRLSMALASAHRDKQMLAVMFIDLDRFKEVNDSLGHNAGDTLLKLVSERIINTLNEGDTLARLGGDEFIVLCEINNVEGAITLAESILNHLNTPFKLEGFEVGVTASIGAAVYPDDGLDSETLLKHADIAMYRSKDVGRNSFQLFQPSMNARSLERLAMMSRFQHALENNEFELYFQPKQCLKTGLIMGAEALLRWHDPDLGTISPAQFIPLAEELGLVVRLDLWVINQAGKELTLWQAQGIDAGRLAINVSACHLSQGKLADNIKAMLTRYQLPGSLLEIELTESSFISSFSQAKEQIQQLKALGVHIALDDFGTGYSALSYLTKLPFNTLKIDASFIAKIPDEYGNSQIVAAIIAMATSLGLDVVAEGVEHASQEAHLVEIGCNVIQGYYYCHPLTQQQWIAFYNQATNGYSVPTLTS</sequence>
<dbReference type="SUPFAM" id="SSF141868">
    <property type="entry name" value="EAL domain-like"/>
    <property type="match status" value="1"/>
</dbReference>
<dbReference type="Proteomes" id="UP000217258">
    <property type="component" value="Chromosome I"/>
</dbReference>
<protein>
    <recommendedName>
        <fullName evidence="8">Histidine kinase</fullName>
    </recommendedName>
</protein>
<dbReference type="InterPro" id="IPR035919">
    <property type="entry name" value="EAL_sf"/>
</dbReference>
<dbReference type="InterPro" id="IPR035965">
    <property type="entry name" value="PAS-like_dom_sf"/>
</dbReference>
<dbReference type="SUPFAM" id="SSF54631">
    <property type="entry name" value="CBS-domain pair"/>
    <property type="match status" value="2"/>
</dbReference>
<dbReference type="PROSITE" id="PS50887">
    <property type="entry name" value="GGDEF"/>
    <property type="match status" value="1"/>
</dbReference>
<dbReference type="CDD" id="cd01949">
    <property type="entry name" value="GGDEF"/>
    <property type="match status" value="1"/>
</dbReference>
<dbReference type="Pfam" id="PF00571">
    <property type="entry name" value="CBS"/>
    <property type="match status" value="4"/>
</dbReference>
<dbReference type="CDD" id="cd02205">
    <property type="entry name" value="CBS_pair_SF"/>
    <property type="match status" value="1"/>
</dbReference>
<evidence type="ECO:0000313" key="6">
    <source>
        <dbReference type="EMBL" id="ATC91837.1"/>
    </source>
</evidence>
<evidence type="ECO:0000259" key="4">
    <source>
        <dbReference type="PROSITE" id="PS50887"/>
    </source>
</evidence>
<feature type="domain" description="CBS" evidence="5">
    <location>
        <begin position="83"/>
        <end position="139"/>
    </location>
</feature>
<dbReference type="NCBIfam" id="TIGR00254">
    <property type="entry name" value="GGDEF"/>
    <property type="match status" value="1"/>
</dbReference>
<dbReference type="Gene3D" id="3.10.580.10">
    <property type="entry name" value="CBS-domain"/>
    <property type="match status" value="2"/>
</dbReference>
<dbReference type="NCBIfam" id="TIGR00229">
    <property type="entry name" value="sensory_box"/>
    <property type="match status" value="1"/>
</dbReference>
<dbReference type="PROSITE" id="PS50883">
    <property type="entry name" value="EAL"/>
    <property type="match status" value="1"/>
</dbReference>
<dbReference type="SMART" id="SM00116">
    <property type="entry name" value="CBS"/>
    <property type="match status" value="4"/>
</dbReference>
<dbReference type="InterPro" id="IPR043128">
    <property type="entry name" value="Rev_trsase/Diguanyl_cyclase"/>
</dbReference>
<evidence type="ECO:0000313" key="7">
    <source>
        <dbReference type="Proteomes" id="UP000217258"/>
    </source>
</evidence>
<dbReference type="PANTHER" id="PTHR44757:SF2">
    <property type="entry name" value="BIOFILM ARCHITECTURE MAINTENANCE PROTEIN MBAA"/>
    <property type="match status" value="1"/>
</dbReference>
<dbReference type="PROSITE" id="PS50112">
    <property type="entry name" value="PAS"/>
    <property type="match status" value="1"/>
</dbReference>
<dbReference type="InterPro" id="IPR052155">
    <property type="entry name" value="Biofilm_reg_signaling"/>
</dbReference>
<feature type="domain" description="PAS" evidence="2">
    <location>
        <begin position="291"/>
        <end position="330"/>
    </location>
</feature>
<reference evidence="6 7" key="1">
    <citation type="submission" date="2015-06" db="EMBL/GenBank/DDBJ databases">
        <authorList>
            <person name="Xie B.-B."/>
            <person name="Rong J.-C."/>
            <person name="Qin Q.-L."/>
            <person name="Zhang Y.-Z."/>
        </authorList>
    </citation>
    <scope>NUCLEOTIDE SEQUENCE [LARGE SCALE GENOMIC DNA]</scope>
    <source>
        <strain evidence="6 7">KMM 3549</strain>
    </source>
</reference>
<name>A0ABM6N664_9GAMM</name>
<dbReference type="SMART" id="SM00052">
    <property type="entry name" value="EAL"/>
    <property type="match status" value="1"/>
</dbReference>
<dbReference type="Gene3D" id="3.20.20.450">
    <property type="entry name" value="EAL domain"/>
    <property type="match status" value="1"/>
</dbReference>
<dbReference type="InterPro" id="IPR001633">
    <property type="entry name" value="EAL_dom"/>
</dbReference>
<dbReference type="SUPFAM" id="SSF55785">
    <property type="entry name" value="PYP-like sensor domain (PAS domain)"/>
    <property type="match status" value="1"/>
</dbReference>
<keyword evidence="1" id="KW-0129">CBS domain</keyword>
<dbReference type="Pfam" id="PF00990">
    <property type="entry name" value="GGDEF"/>
    <property type="match status" value="1"/>
</dbReference>
<evidence type="ECO:0008006" key="8">
    <source>
        <dbReference type="Google" id="ProtNLM"/>
    </source>
</evidence>
<dbReference type="CDD" id="cd00130">
    <property type="entry name" value="PAS"/>
    <property type="match status" value="1"/>
</dbReference>
<dbReference type="InterPro" id="IPR000160">
    <property type="entry name" value="GGDEF_dom"/>
</dbReference>
<gene>
    <name evidence="6" type="ORF">PISS_a3119</name>
</gene>
<dbReference type="SUPFAM" id="SSF55073">
    <property type="entry name" value="Nucleotide cyclase"/>
    <property type="match status" value="1"/>
</dbReference>
<dbReference type="SMART" id="SM00267">
    <property type="entry name" value="GGDEF"/>
    <property type="match status" value="1"/>
</dbReference>
<feature type="domain" description="GGDEF" evidence="4">
    <location>
        <begin position="442"/>
        <end position="574"/>
    </location>
</feature>
<dbReference type="EMBL" id="CP011030">
    <property type="protein sequence ID" value="ATC91837.1"/>
    <property type="molecule type" value="Genomic_DNA"/>
</dbReference>
<accession>A0ABM6N664</accession>
<dbReference type="InterPro" id="IPR000644">
    <property type="entry name" value="CBS_dom"/>
</dbReference>
<proteinExistence type="predicted"/>
<evidence type="ECO:0000256" key="1">
    <source>
        <dbReference type="PROSITE-ProRule" id="PRU00703"/>
    </source>
</evidence>
<organism evidence="6 7">
    <name type="scientific">Pseudoalteromonas issachenkonii</name>
    <dbReference type="NCBI Taxonomy" id="152297"/>
    <lineage>
        <taxon>Bacteria</taxon>
        <taxon>Pseudomonadati</taxon>
        <taxon>Pseudomonadota</taxon>
        <taxon>Gammaproteobacteria</taxon>
        <taxon>Alteromonadales</taxon>
        <taxon>Pseudoalteromonadaceae</taxon>
        <taxon>Pseudoalteromonas</taxon>
    </lineage>
</organism>
<evidence type="ECO:0000259" key="5">
    <source>
        <dbReference type="PROSITE" id="PS51371"/>
    </source>
</evidence>
<dbReference type="PROSITE" id="PS51371">
    <property type="entry name" value="CBS"/>
    <property type="match status" value="4"/>
</dbReference>
<keyword evidence="7" id="KW-1185">Reference proteome</keyword>
<dbReference type="InterPro" id="IPR000014">
    <property type="entry name" value="PAS"/>
</dbReference>
<feature type="domain" description="CBS" evidence="5">
    <location>
        <begin position="19"/>
        <end position="74"/>
    </location>
</feature>
<dbReference type="Gene3D" id="3.30.450.20">
    <property type="entry name" value="PAS domain"/>
    <property type="match status" value="1"/>
</dbReference>
<evidence type="ECO:0000259" key="3">
    <source>
        <dbReference type="PROSITE" id="PS50883"/>
    </source>
</evidence>
<feature type="domain" description="EAL" evidence="3">
    <location>
        <begin position="583"/>
        <end position="837"/>
    </location>
</feature>